<name>A0A8H4XIE1_9HYPO</name>
<organism evidence="2 3">
    <name type="scientific">Fusarium zealandicum</name>
    <dbReference type="NCBI Taxonomy" id="1053134"/>
    <lineage>
        <taxon>Eukaryota</taxon>
        <taxon>Fungi</taxon>
        <taxon>Dikarya</taxon>
        <taxon>Ascomycota</taxon>
        <taxon>Pezizomycotina</taxon>
        <taxon>Sordariomycetes</taxon>
        <taxon>Hypocreomycetidae</taxon>
        <taxon>Hypocreales</taxon>
        <taxon>Nectriaceae</taxon>
        <taxon>Fusarium</taxon>
        <taxon>Fusarium staphyleae species complex</taxon>
    </lineage>
</organism>
<dbReference type="OrthoDB" id="5326588at2759"/>
<reference evidence="2" key="1">
    <citation type="journal article" date="2020" name="BMC Genomics">
        <title>Correction to: Identification and distribution of gene clusters required for synthesis of sphingolipid metabolism inhibitors in diverse species of the filamentous fungus Fusarium.</title>
        <authorList>
            <person name="Kim H.S."/>
            <person name="Lohmar J.M."/>
            <person name="Busman M."/>
            <person name="Brown D.W."/>
            <person name="Naumann T.A."/>
            <person name="Divon H.H."/>
            <person name="Lysoe E."/>
            <person name="Uhlig S."/>
            <person name="Proctor R.H."/>
        </authorList>
    </citation>
    <scope>NUCLEOTIDE SEQUENCE</scope>
    <source>
        <strain evidence="2">NRRL 22465</strain>
    </source>
</reference>
<feature type="compositionally biased region" description="Basic and acidic residues" evidence="1">
    <location>
        <begin position="342"/>
        <end position="352"/>
    </location>
</feature>
<feature type="compositionally biased region" description="Low complexity" evidence="1">
    <location>
        <begin position="299"/>
        <end position="318"/>
    </location>
</feature>
<gene>
    <name evidence="2" type="ORF">FZEAL_7503</name>
</gene>
<accession>A0A8H4XIE1</accession>
<protein>
    <recommendedName>
        <fullName evidence="4">Mfs allantoate</fullName>
    </recommendedName>
</protein>
<evidence type="ECO:0000313" key="3">
    <source>
        <dbReference type="Proteomes" id="UP000635477"/>
    </source>
</evidence>
<evidence type="ECO:0008006" key="4">
    <source>
        <dbReference type="Google" id="ProtNLM"/>
    </source>
</evidence>
<dbReference type="Proteomes" id="UP000635477">
    <property type="component" value="Unassembled WGS sequence"/>
</dbReference>
<proteinExistence type="predicted"/>
<comment type="caution">
    <text evidence="2">The sequence shown here is derived from an EMBL/GenBank/DDBJ whole genome shotgun (WGS) entry which is preliminary data.</text>
</comment>
<keyword evidence="3" id="KW-1185">Reference proteome</keyword>
<evidence type="ECO:0000313" key="2">
    <source>
        <dbReference type="EMBL" id="KAF4975727.1"/>
    </source>
</evidence>
<reference evidence="2" key="2">
    <citation type="submission" date="2020-05" db="EMBL/GenBank/DDBJ databases">
        <authorList>
            <person name="Kim H.-S."/>
            <person name="Proctor R.H."/>
            <person name="Brown D.W."/>
        </authorList>
    </citation>
    <scope>NUCLEOTIDE SEQUENCE</scope>
    <source>
        <strain evidence="2">NRRL 22465</strain>
    </source>
</reference>
<dbReference type="EMBL" id="JABEYC010000609">
    <property type="protein sequence ID" value="KAF4975727.1"/>
    <property type="molecule type" value="Genomic_DNA"/>
</dbReference>
<evidence type="ECO:0000256" key="1">
    <source>
        <dbReference type="SAM" id="MobiDB-lite"/>
    </source>
</evidence>
<feature type="region of interest" description="Disordered" evidence="1">
    <location>
        <begin position="279"/>
        <end position="352"/>
    </location>
</feature>
<sequence>MASDQQQCQALQLSDAERCKNKATHANCLFCGLHSKQVYGLYKGYKRRNARLDAFDEEAPPYLKNTRAPLANDTFESIQDVTVLREIHAHLYRKHMLLGNVIDARKLHHKHFYSLNFDYGHQAYLDRLSSQRHTVLLAMGRLEKRTAKVLYQKEEWFAWVRKVQQEEEATRDKEQKKVKQEAALFRRHWKMLHARLDRMRQKEEQKRQDAYLEDAYRERMSMSAAESEDDEAWDPIADMEHDSRYRYIDLIKHFLWMELSDAGNHAPSSTALESKTQELALSDEQPVLPKKSKKKPKAKGGASNPSGSDAGRSSADSSRGQKKLLAMQDNRRLDSNTDLEEPDKSKIETEEEMRKRLSQGVRKNYEDVWGFQIVGTLENPYETHEKTAPMTKDEIESAVNDIREIKLLLFCRLLLGQASMLPAALRAGSVHEFLHDAEVVETDLRDLCLKVEEPTLQNIRDACADFARGDEAEDQVQDVADDDDDDYDDETFEDLISDDRKYHHLHTDDWLHNKFLSKHETKATRKKNKALRHKTKVTICGKTIWNHASERAMSRDGWLQFSIMAKDCDLKHSIQLCRNWAEFSDLNLLTLWQYFPASNWVSWGSNRLIQQLQELGFFPYFVDFDAQQHSRHNQIGGRSQGRRQHDIVETRNILIGHMKRNDPITRRFLQYLLMRTGEMLVMVRDGKTGRVITAPPDEYLWTYRKKQGLGRASKNEWQNVLELGPQYFDMTDKLREWRFGFDDYYDIFIWDFVPCQSSLELYNAVITELRNAWRITHPRDVYLHMEPLLRFLTREKDTMRTRQIKPGEKVESLWDTIMDERSEFRLFNIKGTSMTSRSGSEVAKSPYMFYNEANAVEDKVLFPDELTSNKKNVPFRQIKNGINSIEGGVLPSYARHFAKGLKAIDQGKDPLTALDLARDYDEDSIWALPHVWKTGLEHLHRDKPSKEQRLLLQRTGLNATPRSISFDRRIEESDTMGTMERDRSFGFKESFHAADLEPGSTEKFYQVQNQINMMLSSAHSGPADWVWFLADILDWLELRADYKDYIHDPAAPWPHSFIAQDLLRAFAAMAMFFPEPDVTSLVTKFLGSSPCQEFKASLLFDPKERSQTRPDRKSRTSYKFRNKEFWDEWNKFLKTPGYYADVYPMDWSLVLRPIVAHLYQAGIVAPAYYQNDPEVVSGMATANTEPHRPGKLDLFINYEDKYGNFPLEFLPSFTSPDQWPQVLPCARRFAESHDGARFALLRLWSAPHFYPLMVGLGNRQSTSFLDSAGRAWEWKFVPKDMPGSEFSAHHTTGRRLGLLQRQFGDRVMHRGDLILVMGRDAADLLKYCTAVAFAIQTKPWLREVDLWKSFINVGWDFLQQLDPFWLD</sequence>